<dbReference type="SUPFAM" id="SSF51126">
    <property type="entry name" value="Pectin lyase-like"/>
    <property type="match status" value="1"/>
</dbReference>
<evidence type="ECO:0000256" key="1">
    <source>
        <dbReference type="SAM" id="MobiDB-lite"/>
    </source>
</evidence>
<name>A0A6N6MM21_9HYPH</name>
<evidence type="ECO:0000313" key="2">
    <source>
        <dbReference type="EMBL" id="KAB1072336.1"/>
    </source>
</evidence>
<dbReference type="InterPro" id="IPR006626">
    <property type="entry name" value="PbH1"/>
</dbReference>
<dbReference type="EMBL" id="VZZJ01000014">
    <property type="protein sequence ID" value="KAB1072336.1"/>
    <property type="molecule type" value="Genomic_DNA"/>
</dbReference>
<dbReference type="InterPro" id="IPR011050">
    <property type="entry name" value="Pectin_lyase_fold/virulence"/>
</dbReference>
<feature type="region of interest" description="Disordered" evidence="1">
    <location>
        <begin position="1"/>
        <end position="22"/>
    </location>
</feature>
<accession>A0A6N6MM21</accession>
<proteinExistence type="predicted"/>
<protein>
    <submittedName>
        <fullName evidence="2">Uncharacterized protein</fullName>
    </submittedName>
</protein>
<dbReference type="SMART" id="SM00710">
    <property type="entry name" value="PbH1"/>
    <property type="match status" value="5"/>
</dbReference>
<gene>
    <name evidence="2" type="ORF">F6X51_16685</name>
</gene>
<feature type="compositionally biased region" description="Low complexity" evidence="1">
    <location>
        <begin position="8"/>
        <end position="22"/>
    </location>
</feature>
<feature type="region of interest" description="Disordered" evidence="1">
    <location>
        <begin position="712"/>
        <end position="732"/>
    </location>
</feature>
<evidence type="ECO:0000313" key="3">
    <source>
        <dbReference type="Proteomes" id="UP000441523"/>
    </source>
</evidence>
<dbReference type="RefSeq" id="WP_150964802.1">
    <property type="nucleotide sequence ID" value="NZ_VZZJ01000014.1"/>
</dbReference>
<comment type="caution">
    <text evidence="2">The sequence shown here is derived from an EMBL/GenBank/DDBJ whole genome shotgun (WGS) entry which is preliminary data.</text>
</comment>
<sequence length="732" mass="77758">MKATPVLPSARGPARPARASRPRFGAAGPALMLALAILTAEGAAQSAAAKTIFVTPAGSGPGYAADGTMAAELTQPYSSATMRSALPGDVVQLLADDPKPDAVTLYRERVALSQKGAPDALPITVRGLGAKTRMVGKSVDRVRDCPMPDDHGERSCGDLYAVLAAPRKSDLFAALLGSASPPADGGARTAGAHLAIPIGRIGRLAEAACLDLDRVDGLVVEDLTFEDCWLAAVRAIGSRRIVLRRSLIIGSSYGLAARGRADHPSDTLTVENVTWVQDASGFDPASLTREGPFRCRDGRTTELGCPGLMWRSIPWGVSHHGTYEHFNGALLGGSDVQGPVIFRRNRVLAAYNGIRLKASGCEDLPASGLSPTSCPFNANLWIFDNLFSYVRDNPVELETWATNAHIFHNRIHNAHAWFSFDDMGGGPVYVYGNRGWFDDMPSLAWTPSAPGGPPCSRRPLPATGAGFDPALDRRFDYLKVRWLPVGVEAIDAAGRVDWMDPAEQSCAASILGRVIKLALPEKGAAPGTFRYAARAPIYVFNNSWFLRAPVTGIGAAANLRHWNNAVLFCEPGVPGYDASLCKVRPETFATDCGREFVRSDDLGRYAGTRGSVPFFDCFRWLPMDERGEDLPSLASVFDHDVSSNGFPQGNGLPATFERHGRMGDPGFRTPARGDFTLVPGALAATSACLVGETGEGGLACADASGERAFAGAVGPDGKPYAAPASPRFRPPD</sequence>
<organism evidence="2 3">
    <name type="scientific">Methylobacterium planeticum</name>
    <dbReference type="NCBI Taxonomy" id="2615211"/>
    <lineage>
        <taxon>Bacteria</taxon>
        <taxon>Pseudomonadati</taxon>
        <taxon>Pseudomonadota</taxon>
        <taxon>Alphaproteobacteria</taxon>
        <taxon>Hyphomicrobiales</taxon>
        <taxon>Methylobacteriaceae</taxon>
        <taxon>Methylobacterium</taxon>
    </lineage>
</organism>
<dbReference type="AlphaFoldDB" id="A0A6N6MM21"/>
<reference evidence="2 3" key="1">
    <citation type="submission" date="2019-09" db="EMBL/GenBank/DDBJ databases">
        <title>YIM 132548 draft genome.</title>
        <authorList>
            <person name="Jiang L."/>
        </authorList>
    </citation>
    <scope>NUCLEOTIDE SEQUENCE [LARGE SCALE GENOMIC DNA]</scope>
    <source>
        <strain evidence="2 3">YIM 132548</strain>
    </source>
</reference>
<keyword evidence="3" id="KW-1185">Reference proteome</keyword>
<dbReference type="Proteomes" id="UP000441523">
    <property type="component" value="Unassembled WGS sequence"/>
</dbReference>